<feature type="transmembrane region" description="Helical" evidence="8">
    <location>
        <begin position="406"/>
        <end position="432"/>
    </location>
</feature>
<dbReference type="Proteomes" id="UP000008022">
    <property type="component" value="Unassembled WGS sequence"/>
</dbReference>
<reference evidence="11" key="1">
    <citation type="submission" date="2013-06" db="EMBL/GenBank/DDBJ databases">
        <authorList>
            <person name="Zhao Q."/>
        </authorList>
    </citation>
    <scope>NUCLEOTIDE SEQUENCE</scope>
    <source>
        <strain evidence="11">cv. W1943</strain>
    </source>
</reference>
<feature type="domain" description="EamA" evidence="9">
    <location>
        <begin position="266"/>
        <end position="416"/>
    </location>
</feature>
<evidence type="ECO:0000256" key="8">
    <source>
        <dbReference type="SAM" id="Phobius"/>
    </source>
</evidence>
<keyword evidence="4 8" id="KW-0812">Transmembrane</keyword>
<evidence type="ECO:0000256" key="4">
    <source>
        <dbReference type="ARBA" id="ARBA00022692"/>
    </source>
</evidence>
<dbReference type="eggNOG" id="ENOG502S0YE">
    <property type="taxonomic scope" value="Eukaryota"/>
</dbReference>
<feature type="domain" description="EamA" evidence="9">
    <location>
        <begin position="131"/>
        <end position="254"/>
    </location>
</feature>
<keyword evidence="11" id="KW-1185">Reference proteome</keyword>
<comment type="similarity">
    <text evidence="2">Belongs to the drug/metabolite transporter (DMT) superfamily. Plant drug/metabolite exporter (P-DME) (TC 2.A.7.4) family.</text>
</comment>
<dbReference type="InterPro" id="IPR037185">
    <property type="entry name" value="EmrE-like"/>
</dbReference>
<protein>
    <recommendedName>
        <fullName evidence="9">EamA domain-containing protein</fullName>
    </recommendedName>
</protein>
<feature type="transmembrane region" description="Helical" evidence="8">
    <location>
        <begin position="159"/>
        <end position="180"/>
    </location>
</feature>
<dbReference type="InterPro" id="IPR000620">
    <property type="entry name" value="EamA_dom"/>
</dbReference>
<dbReference type="AlphaFoldDB" id="A0A0E0PW81"/>
<keyword evidence="5 8" id="KW-1133">Transmembrane helix</keyword>
<dbReference type="Pfam" id="PF00892">
    <property type="entry name" value="EamA"/>
    <property type="match status" value="2"/>
</dbReference>
<feature type="region of interest" description="Disordered" evidence="7">
    <location>
        <begin position="1"/>
        <end position="109"/>
    </location>
</feature>
<feature type="transmembrane region" description="Helical" evidence="8">
    <location>
        <begin position="216"/>
        <end position="233"/>
    </location>
</feature>
<evidence type="ECO:0000313" key="10">
    <source>
        <dbReference type="EnsemblPlants" id="ORUFI06G10890.1"/>
    </source>
</evidence>
<evidence type="ECO:0000313" key="11">
    <source>
        <dbReference type="Proteomes" id="UP000008022"/>
    </source>
</evidence>
<evidence type="ECO:0000256" key="2">
    <source>
        <dbReference type="ARBA" id="ARBA00007635"/>
    </source>
</evidence>
<keyword evidence="6 8" id="KW-0472">Membrane</keyword>
<dbReference type="OMA" id="LMFHENE"/>
<feature type="transmembrane region" description="Helical" evidence="8">
    <location>
        <begin position="376"/>
        <end position="394"/>
    </location>
</feature>
<feature type="transmembrane region" description="Helical" evidence="8">
    <location>
        <begin position="128"/>
        <end position="147"/>
    </location>
</feature>
<proteinExistence type="inferred from homology"/>
<evidence type="ECO:0000256" key="7">
    <source>
        <dbReference type="SAM" id="MobiDB-lite"/>
    </source>
</evidence>
<dbReference type="PANTHER" id="PTHR42920:SF7">
    <property type="entry name" value="EAMA DOMAIN-CONTAINING PROTEIN"/>
    <property type="match status" value="1"/>
</dbReference>
<organism evidence="10 11">
    <name type="scientific">Oryza rufipogon</name>
    <name type="common">Brownbeard rice</name>
    <name type="synonym">Asian wild rice</name>
    <dbReference type="NCBI Taxonomy" id="4529"/>
    <lineage>
        <taxon>Eukaryota</taxon>
        <taxon>Viridiplantae</taxon>
        <taxon>Streptophyta</taxon>
        <taxon>Embryophyta</taxon>
        <taxon>Tracheophyta</taxon>
        <taxon>Spermatophyta</taxon>
        <taxon>Magnoliopsida</taxon>
        <taxon>Liliopsida</taxon>
        <taxon>Poales</taxon>
        <taxon>Poaceae</taxon>
        <taxon>BOP clade</taxon>
        <taxon>Oryzoideae</taxon>
        <taxon>Oryzeae</taxon>
        <taxon>Oryzinae</taxon>
        <taxon>Oryza</taxon>
    </lineage>
</organism>
<dbReference type="GO" id="GO:0005886">
    <property type="term" value="C:plasma membrane"/>
    <property type="evidence" value="ECO:0007669"/>
    <property type="project" value="UniProtKB-SubCell"/>
</dbReference>
<evidence type="ECO:0000256" key="3">
    <source>
        <dbReference type="ARBA" id="ARBA00022475"/>
    </source>
</evidence>
<dbReference type="Gramene" id="ORUFI06G10890.1">
    <property type="protein sequence ID" value="ORUFI06G10890.1"/>
    <property type="gene ID" value="ORUFI06G10890"/>
</dbReference>
<keyword evidence="3" id="KW-1003">Cell membrane</keyword>
<comment type="subcellular location">
    <subcellularLocation>
        <location evidence="1">Cell membrane</location>
        <topology evidence="1">Multi-pass membrane protein</topology>
    </subcellularLocation>
</comment>
<feature type="transmembrane region" description="Helical" evidence="8">
    <location>
        <begin position="295"/>
        <end position="316"/>
    </location>
</feature>
<evidence type="ECO:0000256" key="1">
    <source>
        <dbReference type="ARBA" id="ARBA00004651"/>
    </source>
</evidence>
<evidence type="ECO:0000256" key="6">
    <source>
        <dbReference type="ARBA" id="ARBA00023136"/>
    </source>
</evidence>
<dbReference type="InterPro" id="IPR051258">
    <property type="entry name" value="Diverse_Substrate_Transporter"/>
</dbReference>
<feature type="compositionally biased region" description="Low complexity" evidence="7">
    <location>
        <begin position="44"/>
        <end position="58"/>
    </location>
</feature>
<feature type="transmembrane region" description="Helical" evidence="8">
    <location>
        <begin position="264"/>
        <end position="283"/>
    </location>
</feature>
<reference evidence="10" key="2">
    <citation type="submission" date="2015-06" db="UniProtKB">
        <authorList>
            <consortium name="EnsemblPlants"/>
        </authorList>
    </citation>
    <scope>IDENTIFICATION</scope>
</reference>
<evidence type="ECO:0000259" key="9">
    <source>
        <dbReference type="Pfam" id="PF00892"/>
    </source>
</evidence>
<accession>A0A0E0PW81</accession>
<evidence type="ECO:0000256" key="5">
    <source>
        <dbReference type="ARBA" id="ARBA00022989"/>
    </source>
</evidence>
<sequence length="579" mass="63487">MFLSKLPNPPRPWRPSLLEAPPLRTLPRLLPAAAPSPTRRRRLLAPLAAASNSGSPSKDSNRSPPPPSKKKKKKKAADESGRWKSVPPGMRESAAPVPDEPPASPCTTARRRARAAWRKVASLVPRKARSVVLLNLVTIVFASNISVVKEAETMLDPDLFNVLRFTISAIPFVPLLLKALNDVQVFIRGVELGIWVAIGYLAQAIGLVTADAGRTAFISSLTVIIVPFLDGILGAEIPAYTWIGALLSLIGVGILELSGSPPCVGDLLNLLSAFGFAIHMLRTEHISRNMKKENFPALVGCQVLVVAFVSAVSFFIKCSAKNVHQWTSQLQSPMKLFGVMIQFPWLSILYTGIFSTTFCLWAEVAAMRDVSATETAIIYGLEPVWGAAFAWAMLGERWGMTGFVGAIFIIAGSFMVQILGSFPDALSSFIVIELVSQQRIRKHVTVHRQACLAAICQKHVYLSWTSETPPEPAQVYDSVLQQWCPLPSKASQQPTKLPFSFVSLRIGMCKDRLKKGRCFSQVSCVEVERYMMQPLNSQSFLGSGGGLGSCLPACSTDAAELLIRWWVRQHNIQPYRIQQ</sequence>
<feature type="transmembrane region" description="Helical" evidence="8">
    <location>
        <begin position="192"/>
        <end position="210"/>
    </location>
</feature>
<dbReference type="SUPFAM" id="SSF103481">
    <property type="entry name" value="Multidrug resistance efflux transporter EmrE"/>
    <property type="match status" value="2"/>
</dbReference>
<feature type="transmembrane region" description="Helical" evidence="8">
    <location>
        <begin position="336"/>
        <end position="364"/>
    </location>
</feature>
<name>A0A0E0PW81_ORYRU</name>
<dbReference type="PANTHER" id="PTHR42920">
    <property type="entry name" value="OS03G0707200 PROTEIN-RELATED"/>
    <property type="match status" value="1"/>
</dbReference>
<feature type="compositionally biased region" description="Low complexity" evidence="7">
    <location>
        <begin position="20"/>
        <end position="37"/>
    </location>
</feature>
<dbReference type="EnsemblPlants" id="ORUFI06G10890.1">
    <property type="protein sequence ID" value="ORUFI06G10890.1"/>
    <property type="gene ID" value="ORUFI06G10890"/>
</dbReference>